<dbReference type="Proteomes" id="UP001519332">
    <property type="component" value="Unassembled WGS sequence"/>
</dbReference>
<feature type="domain" description="Carbohydrate kinase FGGY C-terminal" evidence="7">
    <location>
        <begin position="249"/>
        <end position="432"/>
    </location>
</feature>
<dbReference type="Pfam" id="PF02782">
    <property type="entry name" value="FGGY_C"/>
    <property type="match status" value="1"/>
</dbReference>
<dbReference type="EC" id="2.7.1.30" evidence="8"/>
<evidence type="ECO:0000256" key="5">
    <source>
        <dbReference type="ARBA" id="ARBA00022840"/>
    </source>
</evidence>
<dbReference type="InterPro" id="IPR000577">
    <property type="entry name" value="Carb_kinase_FGGY"/>
</dbReference>
<keyword evidence="3" id="KW-0547">Nucleotide-binding</keyword>
<evidence type="ECO:0000256" key="3">
    <source>
        <dbReference type="ARBA" id="ARBA00022741"/>
    </source>
</evidence>
<dbReference type="PIRSF" id="PIRSF000538">
    <property type="entry name" value="GlpK"/>
    <property type="match status" value="1"/>
</dbReference>
<keyword evidence="9" id="KW-1185">Reference proteome</keyword>
<proteinExistence type="inferred from homology"/>
<accession>A0ABS4TTY1</accession>
<sequence>MADVVIAVDQGTSSTKAIALDTAGAIVGRASVQIGQHHPRPGWVEQDAEEIAASVIEAIGQAAEAVTGRVAAVALSTQRESAVIWDKTTGAPLGPVLGWQDRRTAGSARKLVEEGHDEVVRSISGLPIDPMFSALKFAWLLAETDAANVALGTVDSWLVHRLTGEFRIEAGNASRTGLLDLATVDWSDELLALYGIPRAALPTVVRSDEPTAPIRGVPGLPVGIRVHAVLGDSHAALYGHGVRAAGGVKATLGTGSSIMGLLDSPKTSLPGLVTTLAWACENPVYAFEGNILSSGATLVWLSGLLSITPDELLAQAQSGAEGVDVVPAFGGLGAPWWDSEARAVLTGFDLGTAPADLALAAAESVCLQVEDVLSAAETATGSPLGTVLLDGGPAANDWLAQLMADISSREFKRPVTTGVSALGAARLAGVAAGLWHDFPDEDSRVFRPGRSAEWADARRQRWHAAVALARRQH</sequence>
<dbReference type="EMBL" id="JAGINW010000001">
    <property type="protein sequence ID" value="MBP2327858.1"/>
    <property type="molecule type" value="Genomic_DNA"/>
</dbReference>
<keyword evidence="2 8" id="KW-0808">Transferase</keyword>
<evidence type="ECO:0000259" key="7">
    <source>
        <dbReference type="Pfam" id="PF02782"/>
    </source>
</evidence>
<keyword evidence="5" id="KW-0067">ATP-binding</keyword>
<dbReference type="GO" id="GO:0004370">
    <property type="term" value="F:glycerol kinase activity"/>
    <property type="evidence" value="ECO:0007669"/>
    <property type="project" value="UniProtKB-EC"/>
</dbReference>
<protein>
    <submittedName>
        <fullName evidence="8">Glycerol kinase</fullName>
        <ecNumber evidence="8">2.7.1.30</ecNumber>
    </submittedName>
</protein>
<evidence type="ECO:0000256" key="4">
    <source>
        <dbReference type="ARBA" id="ARBA00022777"/>
    </source>
</evidence>
<dbReference type="SUPFAM" id="SSF53067">
    <property type="entry name" value="Actin-like ATPase domain"/>
    <property type="match status" value="2"/>
</dbReference>
<dbReference type="InterPro" id="IPR043129">
    <property type="entry name" value="ATPase_NBD"/>
</dbReference>
<name>A0ABS4TTY1_9PSEU</name>
<dbReference type="InterPro" id="IPR018484">
    <property type="entry name" value="FGGY_N"/>
</dbReference>
<evidence type="ECO:0000256" key="1">
    <source>
        <dbReference type="ARBA" id="ARBA00009156"/>
    </source>
</evidence>
<dbReference type="RefSeq" id="WP_209644955.1">
    <property type="nucleotide sequence ID" value="NZ_JAGINW010000001.1"/>
</dbReference>
<gene>
    <name evidence="8" type="ORF">JOF56_008243</name>
</gene>
<dbReference type="PANTHER" id="PTHR10196:SF69">
    <property type="entry name" value="GLYCEROL KINASE"/>
    <property type="match status" value="1"/>
</dbReference>
<reference evidence="8 9" key="1">
    <citation type="submission" date="2021-03" db="EMBL/GenBank/DDBJ databases">
        <title>Sequencing the genomes of 1000 actinobacteria strains.</title>
        <authorList>
            <person name="Klenk H.-P."/>
        </authorList>
    </citation>
    <scope>NUCLEOTIDE SEQUENCE [LARGE SCALE GENOMIC DNA]</scope>
    <source>
        <strain evidence="8 9">DSM 46670</strain>
    </source>
</reference>
<comment type="caution">
    <text evidence="8">The sequence shown here is derived from an EMBL/GenBank/DDBJ whole genome shotgun (WGS) entry which is preliminary data.</text>
</comment>
<dbReference type="PANTHER" id="PTHR10196">
    <property type="entry name" value="SUGAR KINASE"/>
    <property type="match status" value="1"/>
</dbReference>
<evidence type="ECO:0000259" key="6">
    <source>
        <dbReference type="Pfam" id="PF00370"/>
    </source>
</evidence>
<feature type="domain" description="Carbohydrate kinase FGGY N-terminal" evidence="6">
    <location>
        <begin position="5"/>
        <end position="239"/>
    </location>
</feature>
<evidence type="ECO:0000313" key="8">
    <source>
        <dbReference type="EMBL" id="MBP2327858.1"/>
    </source>
</evidence>
<keyword evidence="4 8" id="KW-0418">Kinase</keyword>
<dbReference type="Pfam" id="PF00370">
    <property type="entry name" value="FGGY_N"/>
    <property type="match status" value="1"/>
</dbReference>
<dbReference type="InterPro" id="IPR018485">
    <property type="entry name" value="FGGY_C"/>
</dbReference>
<organism evidence="8 9">
    <name type="scientific">Kibdelosporangium banguiense</name>
    <dbReference type="NCBI Taxonomy" id="1365924"/>
    <lineage>
        <taxon>Bacteria</taxon>
        <taxon>Bacillati</taxon>
        <taxon>Actinomycetota</taxon>
        <taxon>Actinomycetes</taxon>
        <taxon>Pseudonocardiales</taxon>
        <taxon>Pseudonocardiaceae</taxon>
        <taxon>Kibdelosporangium</taxon>
    </lineage>
</organism>
<evidence type="ECO:0000313" key="9">
    <source>
        <dbReference type="Proteomes" id="UP001519332"/>
    </source>
</evidence>
<dbReference type="Gene3D" id="3.30.420.40">
    <property type="match status" value="2"/>
</dbReference>
<comment type="similarity">
    <text evidence="1">Belongs to the FGGY kinase family.</text>
</comment>
<evidence type="ECO:0000256" key="2">
    <source>
        <dbReference type="ARBA" id="ARBA00022679"/>
    </source>
</evidence>